<dbReference type="FunFam" id="3.40.309.10:FF:000012">
    <property type="entry name" value="Betaine aldehyde dehydrogenase"/>
    <property type="match status" value="1"/>
</dbReference>
<evidence type="ECO:0000256" key="1">
    <source>
        <dbReference type="ARBA" id="ARBA00009986"/>
    </source>
</evidence>
<accession>A0A846VZ10</accession>
<evidence type="ECO:0000259" key="5">
    <source>
        <dbReference type="Pfam" id="PF00171"/>
    </source>
</evidence>
<evidence type="ECO:0000256" key="3">
    <source>
        <dbReference type="PROSITE-ProRule" id="PRU10007"/>
    </source>
</evidence>
<dbReference type="AlphaFoldDB" id="A0A846VZ10"/>
<dbReference type="Proteomes" id="UP000572007">
    <property type="component" value="Unassembled WGS sequence"/>
</dbReference>
<dbReference type="SUPFAM" id="SSF53720">
    <property type="entry name" value="ALDH-like"/>
    <property type="match status" value="1"/>
</dbReference>
<proteinExistence type="inferred from homology"/>
<evidence type="ECO:0000256" key="4">
    <source>
        <dbReference type="RuleBase" id="RU003345"/>
    </source>
</evidence>
<comment type="similarity">
    <text evidence="1 4">Belongs to the aldehyde dehydrogenase family.</text>
</comment>
<feature type="active site" evidence="3">
    <location>
        <position position="264"/>
    </location>
</feature>
<dbReference type="Gene3D" id="3.40.309.10">
    <property type="entry name" value="Aldehyde Dehydrogenase, Chain A, domain 2"/>
    <property type="match status" value="1"/>
</dbReference>
<dbReference type="InterPro" id="IPR016163">
    <property type="entry name" value="Ald_DH_C"/>
</dbReference>
<comment type="caution">
    <text evidence="6">The sequence shown here is derived from an EMBL/GenBank/DDBJ whole genome shotgun (WGS) entry which is preliminary data.</text>
</comment>
<protein>
    <submittedName>
        <fullName evidence="6">Aldehyde dehydrogenase family protein</fullName>
    </submittedName>
</protein>
<dbReference type="InterPro" id="IPR016162">
    <property type="entry name" value="Ald_DH_N"/>
</dbReference>
<gene>
    <name evidence="6" type="ORF">HGA10_01910</name>
</gene>
<dbReference type="InterPro" id="IPR029510">
    <property type="entry name" value="Ald_DH_CS_GLU"/>
</dbReference>
<dbReference type="Pfam" id="PF00171">
    <property type="entry name" value="Aldedh"/>
    <property type="match status" value="1"/>
</dbReference>
<organism evidence="6 7">
    <name type="scientific">Nocardia coubleae</name>
    <dbReference type="NCBI Taxonomy" id="356147"/>
    <lineage>
        <taxon>Bacteria</taxon>
        <taxon>Bacillati</taxon>
        <taxon>Actinomycetota</taxon>
        <taxon>Actinomycetes</taxon>
        <taxon>Mycobacteriales</taxon>
        <taxon>Nocardiaceae</taxon>
        <taxon>Nocardia</taxon>
    </lineage>
</organism>
<dbReference type="Gene3D" id="3.40.605.10">
    <property type="entry name" value="Aldehyde Dehydrogenase, Chain A, domain 1"/>
    <property type="match status" value="1"/>
</dbReference>
<keyword evidence="2 4" id="KW-0560">Oxidoreductase</keyword>
<evidence type="ECO:0000313" key="7">
    <source>
        <dbReference type="Proteomes" id="UP000572007"/>
    </source>
</evidence>
<evidence type="ECO:0000256" key="2">
    <source>
        <dbReference type="ARBA" id="ARBA00023002"/>
    </source>
</evidence>
<dbReference type="PANTHER" id="PTHR11699">
    <property type="entry name" value="ALDEHYDE DEHYDROGENASE-RELATED"/>
    <property type="match status" value="1"/>
</dbReference>
<dbReference type="FunFam" id="3.40.605.10:FF:000001">
    <property type="entry name" value="Aldehyde dehydrogenase 1"/>
    <property type="match status" value="1"/>
</dbReference>
<reference evidence="6 7" key="1">
    <citation type="submission" date="2020-04" db="EMBL/GenBank/DDBJ databases">
        <title>MicrobeNet Type strains.</title>
        <authorList>
            <person name="Nicholson A.C."/>
        </authorList>
    </citation>
    <scope>NUCLEOTIDE SEQUENCE [LARGE SCALE GENOMIC DNA]</scope>
    <source>
        <strain evidence="6 7">DSM 44960</strain>
    </source>
</reference>
<evidence type="ECO:0000313" key="6">
    <source>
        <dbReference type="EMBL" id="NKX86069.1"/>
    </source>
</evidence>
<dbReference type="RefSeq" id="WP_067638172.1">
    <property type="nucleotide sequence ID" value="NZ_JAAXOM010000001.1"/>
</dbReference>
<keyword evidence="7" id="KW-1185">Reference proteome</keyword>
<dbReference type="GO" id="GO:0016620">
    <property type="term" value="F:oxidoreductase activity, acting on the aldehyde or oxo group of donors, NAD or NADP as acceptor"/>
    <property type="evidence" value="ECO:0007669"/>
    <property type="project" value="InterPro"/>
</dbReference>
<dbReference type="InterPro" id="IPR016161">
    <property type="entry name" value="Ald_DH/histidinol_DH"/>
</dbReference>
<dbReference type="PROSITE" id="PS00687">
    <property type="entry name" value="ALDEHYDE_DEHYDR_GLU"/>
    <property type="match status" value="1"/>
</dbReference>
<name>A0A846VZ10_9NOCA</name>
<sequence length="494" mass="52348">MRTHQDWIELAAEATLHTRSFIGGRFVETGEAAFENRNPATGALLSEVADAGQEGIDAAVRAARSTYESGVWSRAGVAFRRERLLRFADLLAEHSAELAVLDSLDMGKRVVDAHDLDLPFSVNLFRYYAEAIDKINDEVAPTPPGTLGLVRRVPLGVVGAVIPWNYPVDMLAWKAAPAMAAGNCVVLKPAEQSPSSALRIAELAVEAGIPEGVLNVVPGLGETTGRALGLHPDVDVLAFTGSTQVGRLFLQYAGQSNLKQVWLECGGKSPHLVFADAEDLATTAKQTALGIWFNQGAVCSAHSRVLVERSVHEEFVSLVAAEAAAYTPGDPLDPAAGMGAIVSTEQTDQVMAFVDGARASGARLVTGGERLTRGDSDCYVQPTVFDDVDPTSALAREEVFGPVLAVTPFDSEEQAVALANDSAYGLAASVATSNLSRAHRLTDQIHAGTVTVNGVDAFSAWTPFGGFKGSGFGRDLSLHALDKYVGLKTVWINH</sequence>
<dbReference type="InterPro" id="IPR015590">
    <property type="entry name" value="Aldehyde_DH_dom"/>
</dbReference>
<feature type="domain" description="Aldehyde dehydrogenase" evidence="5">
    <location>
        <begin position="28"/>
        <end position="490"/>
    </location>
</feature>
<dbReference type="EMBL" id="JAAXOM010000001">
    <property type="protein sequence ID" value="NKX86069.1"/>
    <property type="molecule type" value="Genomic_DNA"/>
</dbReference>